<gene>
    <name evidence="6" type="ORF">F7O44_05035</name>
</gene>
<dbReference type="SMART" id="SM00421">
    <property type="entry name" value="HTH_LUXR"/>
    <property type="match status" value="1"/>
</dbReference>
<feature type="domain" description="HTH luxR-type" evidence="4">
    <location>
        <begin position="153"/>
        <end position="218"/>
    </location>
</feature>
<dbReference type="CDD" id="cd06170">
    <property type="entry name" value="LuxR_C_like"/>
    <property type="match status" value="1"/>
</dbReference>
<protein>
    <submittedName>
        <fullName evidence="6">Response regulator</fullName>
    </submittedName>
</protein>
<feature type="domain" description="Response regulatory" evidence="5">
    <location>
        <begin position="11"/>
        <end position="132"/>
    </location>
</feature>
<evidence type="ECO:0000313" key="6">
    <source>
        <dbReference type="EMBL" id="NDL56433.1"/>
    </source>
</evidence>
<comment type="caution">
    <text evidence="6">The sequence shown here is derived from an EMBL/GenBank/DDBJ whole genome shotgun (WGS) entry which is preliminary data.</text>
</comment>
<dbReference type="InterPro" id="IPR011006">
    <property type="entry name" value="CheY-like_superfamily"/>
</dbReference>
<dbReference type="PANTHER" id="PTHR43214">
    <property type="entry name" value="TWO-COMPONENT RESPONSE REGULATOR"/>
    <property type="match status" value="1"/>
</dbReference>
<evidence type="ECO:0000256" key="3">
    <source>
        <dbReference type="PROSITE-ProRule" id="PRU00169"/>
    </source>
</evidence>
<dbReference type="Pfam" id="PF00196">
    <property type="entry name" value="GerE"/>
    <property type="match status" value="1"/>
</dbReference>
<accession>A0A7K3LZH2</accession>
<dbReference type="GO" id="GO:0000160">
    <property type="term" value="P:phosphorelay signal transduction system"/>
    <property type="evidence" value="ECO:0007669"/>
    <property type="project" value="InterPro"/>
</dbReference>
<dbReference type="PRINTS" id="PR00038">
    <property type="entry name" value="HTHLUXR"/>
</dbReference>
<dbReference type="InterPro" id="IPR016032">
    <property type="entry name" value="Sig_transdc_resp-reg_C-effctor"/>
</dbReference>
<sequence>MSGSAGHAPIRVLVVDDHAVVRRGITAYLEVLEDLEVAAEASDGADALDRLRLMAAHRELPGVVLLDLLMPKMDGVSTTTKITSLYPDVRVVILTSFGEMERVHAALAAGASGYLLKDADPTEVVAAIRAAARGDVFLHPAIARKLTQEMVSPATGLNSLTGRERDVLVLVAKGHSNQEIADEFVISERTARTHVSNVLRKLQLTSRTQAALVAVRQGLVPYDDASGQL</sequence>
<dbReference type="SUPFAM" id="SSF52172">
    <property type="entry name" value="CheY-like"/>
    <property type="match status" value="1"/>
</dbReference>
<keyword evidence="7" id="KW-1185">Reference proteome</keyword>
<dbReference type="PROSITE" id="PS50043">
    <property type="entry name" value="HTH_LUXR_2"/>
    <property type="match status" value="1"/>
</dbReference>
<dbReference type="SMART" id="SM00448">
    <property type="entry name" value="REC"/>
    <property type="match status" value="1"/>
</dbReference>
<dbReference type="AlphaFoldDB" id="A0A7K3LZH2"/>
<dbReference type="PANTHER" id="PTHR43214:SF37">
    <property type="entry name" value="TRANSCRIPTIONAL REGULATORY PROTEIN YDFI"/>
    <property type="match status" value="1"/>
</dbReference>
<dbReference type="Pfam" id="PF00072">
    <property type="entry name" value="Response_reg"/>
    <property type="match status" value="1"/>
</dbReference>
<dbReference type="PROSITE" id="PS50110">
    <property type="entry name" value="RESPONSE_REGULATORY"/>
    <property type="match status" value="1"/>
</dbReference>
<evidence type="ECO:0000256" key="2">
    <source>
        <dbReference type="ARBA" id="ARBA00023125"/>
    </source>
</evidence>
<dbReference type="Proteomes" id="UP000460435">
    <property type="component" value="Unassembled WGS sequence"/>
</dbReference>
<dbReference type="InterPro" id="IPR001789">
    <property type="entry name" value="Sig_transdc_resp-reg_receiver"/>
</dbReference>
<feature type="modified residue" description="4-aspartylphosphate" evidence="3">
    <location>
        <position position="67"/>
    </location>
</feature>
<dbReference type="Gene3D" id="3.40.50.2300">
    <property type="match status" value="1"/>
</dbReference>
<evidence type="ECO:0000313" key="7">
    <source>
        <dbReference type="Proteomes" id="UP000460435"/>
    </source>
</evidence>
<reference evidence="6 7" key="1">
    <citation type="submission" date="2019-11" db="EMBL/GenBank/DDBJ databases">
        <authorList>
            <person name="Li X.-J."/>
            <person name="Feng X.-M."/>
        </authorList>
    </citation>
    <scope>NUCLEOTIDE SEQUENCE [LARGE SCALE GENOMIC DNA]</scope>
    <source>
        <strain evidence="6 7">XMNu-373</strain>
    </source>
</reference>
<dbReference type="SUPFAM" id="SSF46894">
    <property type="entry name" value="C-terminal effector domain of the bipartite response regulators"/>
    <property type="match status" value="1"/>
</dbReference>
<evidence type="ECO:0000259" key="4">
    <source>
        <dbReference type="PROSITE" id="PS50043"/>
    </source>
</evidence>
<dbReference type="GO" id="GO:0006355">
    <property type="term" value="P:regulation of DNA-templated transcription"/>
    <property type="evidence" value="ECO:0007669"/>
    <property type="project" value="InterPro"/>
</dbReference>
<evidence type="ECO:0000256" key="1">
    <source>
        <dbReference type="ARBA" id="ARBA00022553"/>
    </source>
</evidence>
<dbReference type="InterPro" id="IPR039420">
    <property type="entry name" value="WalR-like"/>
</dbReference>
<dbReference type="InterPro" id="IPR058245">
    <property type="entry name" value="NreC/VraR/RcsB-like_REC"/>
</dbReference>
<dbReference type="InterPro" id="IPR000792">
    <property type="entry name" value="Tscrpt_reg_LuxR_C"/>
</dbReference>
<proteinExistence type="predicted"/>
<dbReference type="GO" id="GO:0003677">
    <property type="term" value="F:DNA binding"/>
    <property type="evidence" value="ECO:0007669"/>
    <property type="project" value="UniProtKB-KW"/>
</dbReference>
<evidence type="ECO:0000259" key="5">
    <source>
        <dbReference type="PROSITE" id="PS50110"/>
    </source>
</evidence>
<dbReference type="EMBL" id="WLZY01000001">
    <property type="protein sequence ID" value="NDL56433.1"/>
    <property type="molecule type" value="Genomic_DNA"/>
</dbReference>
<keyword evidence="1 3" id="KW-0597">Phosphoprotein</keyword>
<dbReference type="CDD" id="cd17535">
    <property type="entry name" value="REC_NarL-like"/>
    <property type="match status" value="1"/>
</dbReference>
<dbReference type="RefSeq" id="WP_162449017.1">
    <property type="nucleotide sequence ID" value="NZ_WLZY01000001.1"/>
</dbReference>
<organism evidence="6 7">
    <name type="scientific">Phytoactinopolyspora mesophila</name>
    <dbReference type="NCBI Taxonomy" id="2650750"/>
    <lineage>
        <taxon>Bacteria</taxon>
        <taxon>Bacillati</taxon>
        <taxon>Actinomycetota</taxon>
        <taxon>Actinomycetes</taxon>
        <taxon>Jiangellales</taxon>
        <taxon>Jiangellaceae</taxon>
        <taxon>Phytoactinopolyspora</taxon>
    </lineage>
</organism>
<name>A0A7K3LZH2_9ACTN</name>
<keyword evidence="2" id="KW-0238">DNA-binding</keyword>